<dbReference type="GeneID" id="8245210"/>
<dbReference type="PROSITE" id="PS50294">
    <property type="entry name" value="WD_REPEATS_REGION"/>
    <property type="match status" value="2"/>
</dbReference>
<dbReference type="OrthoDB" id="972532at2759"/>
<dbReference type="InterPro" id="IPR051350">
    <property type="entry name" value="WD_repeat-ST_regulator"/>
</dbReference>
<evidence type="ECO:0000313" key="4">
    <source>
        <dbReference type="EMBL" id="ACO64831.1"/>
    </source>
</evidence>
<dbReference type="Pfam" id="PF00400">
    <property type="entry name" value="WD40"/>
    <property type="match status" value="3"/>
</dbReference>
<dbReference type="PANTHER" id="PTHR22838:SF0">
    <property type="entry name" value="WD REPEAT-CONTAINING PROTEIN 26"/>
    <property type="match status" value="1"/>
</dbReference>
<accession>C1EAB8</accession>
<gene>
    <name evidence="4" type="ORF">MICPUN_67384</name>
</gene>
<dbReference type="SUPFAM" id="SSF50978">
    <property type="entry name" value="WD40 repeat-like"/>
    <property type="match status" value="1"/>
</dbReference>
<dbReference type="Gene3D" id="2.130.10.10">
    <property type="entry name" value="YVTN repeat-like/Quinoprotein amine dehydrogenase"/>
    <property type="match status" value="1"/>
</dbReference>
<keyword evidence="1 3" id="KW-0853">WD repeat</keyword>
<name>C1EAB8_MICCC</name>
<keyword evidence="5" id="KW-1185">Reference proteome</keyword>
<organism evidence="4 5">
    <name type="scientific">Micromonas commoda (strain RCC299 / NOUM17 / CCMP2709)</name>
    <name type="common">Picoplanktonic green alga</name>
    <dbReference type="NCBI Taxonomy" id="296587"/>
    <lineage>
        <taxon>Eukaryota</taxon>
        <taxon>Viridiplantae</taxon>
        <taxon>Chlorophyta</taxon>
        <taxon>Mamiellophyceae</taxon>
        <taxon>Mamiellales</taxon>
        <taxon>Mamiellaceae</taxon>
        <taxon>Micromonas</taxon>
    </lineage>
</organism>
<dbReference type="RefSeq" id="XP_002503573.1">
    <property type="nucleotide sequence ID" value="XM_002503527.1"/>
</dbReference>
<dbReference type="InterPro" id="IPR036322">
    <property type="entry name" value="WD40_repeat_dom_sf"/>
</dbReference>
<dbReference type="OMA" id="YEDHCCS"/>
<protein>
    <submittedName>
        <fullName evidence="4">Uncharacterized protein</fullName>
    </submittedName>
</protein>
<dbReference type="InterPro" id="IPR015943">
    <property type="entry name" value="WD40/YVTN_repeat-like_dom_sf"/>
</dbReference>
<feature type="repeat" description="WD" evidence="3">
    <location>
        <begin position="300"/>
        <end position="332"/>
    </location>
</feature>
<feature type="repeat" description="WD" evidence="3">
    <location>
        <begin position="130"/>
        <end position="164"/>
    </location>
</feature>
<feature type="non-terminal residue" evidence="4">
    <location>
        <position position="332"/>
    </location>
</feature>
<dbReference type="PANTHER" id="PTHR22838">
    <property type="entry name" value="WD REPEAT PROTEIN 26-RELATED"/>
    <property type="match status" value="1"/>
</dbReference>
<dbReference type="FunCoup" id="C1EAB8">
    <property type="interactions" value="1747"/>
</dbReference>
<dbReference type="PROSITE" id="PS50082">
    <property type="entry name" value="WD_REPEATS_2"/>
    <property type="match status" value="3"/>
</dbReference>
<evidence type="ECO:0000256" key="3">
    <source>
        <dbReference type="PROSITE-ProRule" id="PRU00221"/>
    </source>
</evidence>
<feature type="repeat" description="WD" evidence="3">
    <location>
        <begin position="56"/>
        <end position="89"/>
    </location>
</feature>
<reference evidence="4 5" key="1">
    <citation type="journal article" date="2009" name="Science">
        <title>Green evolution and dynamic adaptations revealed by genomes of the marine picoeukaryotes Micromonas.</title>
        <authorList>
            <person name="Worden A.Z."/>
            <person name="Lee J.H."/>
            <person name="Mock T."/>
            <person name="Rouze P."/>
            <person name="Simmons M.P."/>
            <person name="Aerts A.L."/>
            <person name="Allen A.E."/>
            <person name="Cuvelier M.L."/>
            <person name="Derelle E."/>
            <person name="Everett M.V."/>
            <person name="Foulon E."/>
            <person name="Grimwood J."/>
            <person name="Gundlach H."/>
            <person name="Henrissat B."/>
            <person name="Napoli C."/>
            <person name="McDonald S.M."/>
            <person name="Parker M.S."/>
            <person name="Rombauts S."/>
            <person name="Salamov A."/>
            <person name="Von Dassow P."/>
            <person name="Badger J.H."/>
            <person name="Coutinho P.M."/>
            <person name="Demir E."/>
            <person name="Dubchak I."/>
            <person name="Gentemann C."/>
            <person name="Eikrem W."/>
            <person name="Gready J.E."/>
            <person name="John U."/>
            <person name="Lanier W."/>
            <person name="Lindquist E.A."/>
            <person name="Lucas S."/>
            <person name="Mayer K.F."/>
            <person name="Moreau H."/>
            <person name="Not F."/>
            <person name="Otillar R."/>
            <person name="Panaud O."/>
            <person name="Pangilinan J."/>
            <person name="Paulsen I."/>
            <person name="Piegu B."/>
            <person name="Poliakov A."/>
            <person name="Robbens S."/>
            <person name="Schmutz J."/>
            <person name="Toulza E."/>
            <person name="Wyss T."/>
            <person name="Zelensky A."/>
            <person name="Zhou K."/>
            <person name="Armbrust E.V."/>
            <person name="Bhattacharya D."/>
            <person name="Goodenough U.W."/>
            <person name="Van de Peer Y."/>
            <person name="Grigoriev I.V."/>
        </authorList>
    </citation>
    <scope>NUCLEOTIDE SEQUENCE [LARGE SCALE GENOMIC DNA]</scope>
    <source>
        <strain evidence="5">RCC299 / NOUM17</strain>
    </source>
</reference>
<dbReference type="SMART" id="SM00320">
    <property type="entry name" value="WD40"/>
    <property type="match status" value="5"/>
</dbReference>
<dbReference type="InterPro" id="IPR001680">
    <property type="entry name" value="WD40_rpt"/>
</dbReference>
<dbReference type="AlphaFoldDB" id="C1EAB8"/>
<sequence>PEVLVPPARLETLVEQALEYQMDKCQFHNAPAKPLTLYKNYSCGKEQLPIKTVQRLAAHADEVWHLAFSHDGKRLASGSKDGSVVVYDVLGRKPVAFLLWSPDDSYVVSTAGNAAYVWNAETGDLHATCAGGHVHHITAAAWWPDGSRLVTCGLDKAAQAWTLDGVRAGGWHSARMNDIAITHDGKYAVSICMEQNVTLRRLGDGREFKVKETDNLMSLSLSADSTWLLVNLSNSEIHLWDVNRLIEKMEEEERAAIPVGGRFVTRSCFGGGNQAFVMAGGEDASLYIFHRKSGAQLCEIPGHFNTINTVSWNPSNPFMAASGSDDCEVRIW</sequence>
<feature type="non-terminal residue" evidence="4">
    <location>
        <position position="1"/>
    </location>
</feature>
<dbReference type="eggNOG" id="KOG0293">
    <property type="taxonomic scope" value="Eukaryota"/>
</dbReference>
<keyword evidence="2" id="KW-0677">Repeat</keyword>
<dbReference type="STRING" id="296587.C1EAB8"/>
<dbReference type="EMBL" id="CP001328">
    <property type="protein sequence ID" value="ACO64831.1"/>
    <property type="molecule type" value="Genomic_DNA"/>
</dbReference>
<evidence type="ECO:0000256" key="2">
    <source>
        <dbReference type="ARBA" id="ARBA00022737"/>
    </source>
</evidence>
<dbReference type="InParanoid" id="C1EAB8"/>
<proteinExistence type="predicted"/>
<evidence type="ECO:0000256" key="1">
    <source>
        <dbReference type="ARBA" id="ARBA00022574"/>
    </source>
</evidence>
<dbReference type="Proteomes" id="UP000002009">
    <property type="component" value="Chromosome 7"/>
</dbReference>
<dbReference type="KEGG" id="mis:MICPUN_67384"/>
<evidence type="ECO:0000313" key="5">
    <source>
        <dbReference type="Proteomes" id="UP000002009"/>
    </source>
</evidence>